<keyword evidence="5 8" id="KW-1133">Transmembrane helix</keyword>
<evidence type="ECO:0000256" key="4">
    <source>
        <dbReference type="ARBA" id="ARBA00022692"/>
    </source>
</evidence>
<comment type="caution">
    <text evidence="9">The sequence shown here is derived from an EMBL/GenBank/DDBJ whole genome shotgun (WGS) entry which is preliminary data.</text>
</comment>
<evidence type="ECO:0000256" key="2">
    <source>
        <dbReference type="ARBA" id="ARBA00005811"/>
    </source>
</evidence>
<evidence type="ECO:0000256" key="8">
    <source>
        <dbReference type="SAM" id="Phobius"/>
    </source>
</evidence>
<keyword evidence="7" id="KW-0813">Transport</keyword>
<dbReference type="Gene3D" id="3.30.420.270">
    <property type="match status" value="1"/>
</dbReference>
<reference evidence="9 10" key="1">
    <citation type="submission" date="2019-07" db="EMBL/GenBank/DDBJ databases">
        <title>Diversity of Bacteria from Kongsfjorden, Arctic.</title>
        <authorList>
            <person name="Yu Y."/>
        </authorList>
    </citation>
    <scope>NUCLEOTIDE SEQUENCE [LARGE SCALE GENOMIC DNA]</scope>
    <source>
        <strain evidence="9 10">SM1923</strain>
    </source>
</reference>
<dbReference type="GO" id="GO:0015031">
    <property type="term" value="P:protein transport"/>
    <property type="evidence" value="ECO:0007669"/>
    <property type="project" value="UniProtKB-KW"/>
</dbReference>
<protein>
    <submittedName>
        <fullName evidence="9">Biopolymer transporter ExbD</fullName>
    </submittedName>
</protein>
<evidence type="ECO:0000256" key="6">
    <source>
        <dbReference type="ARBA" id="ARBA00023136"/>
    </source>
</evidence>
<dbReference type="STRING" id="553385.GCA_000591415_00188"/>
<dbReference type="GO" id="GO:0022857">
    <property type="term" value="F:transmembrane transporter activity"/>
    <property type="evidence" value="ECO:0007669"/>
    <property type="project" value="InterPro"/>
</dbReference>
<keyword evidence="7" id="KW-0653">Protein transport</keyword>
<sequence>MRFPRRQRESVEVNLTPLIDVVFLLLIFFMVSTTFDSRRALDLILPQSSQASAVEQAPLILSIAAGGDFTLGEESLAESELGTRLAEYKDQADRFGLILEADGRTPHAKVVKALDAAAAVGITRVRISTRTGTDISPPDTP</sequence>
<evidence type="ECO:0000256" key="3">
    <source>
        <dbReference type="ARBA" id="ARBA00022475"/>
    </source>
</evidence>
<evidence type="ECO:0000256" key="7">
    <source>
        <dbReference type="RuleBase" id="RU003879"/>
    </source>
</evidence>
<dbReference type="Pfam" id="PF02472">
    <property type="entry name" value="ExbD"/>
    <property type="match status" value="1"/>
</dbReference>
<dbReference type="PANTHER" id="PTHR30558">
    <property type="entry name" value="EXBD MEMBRANE COMPONENT OF PMF-DRIVEN MACROMOLECULE IMPORT SYSTEM"/>
    <property type="match status" value="1"/>
</dbReference>
<dbReference type="InterPro" id="IPR003400">
    <property type="entry name" value="ExbD"/>
</dbReference>
<evidence type="ECO:0000313" key="10">
    <source>
        <dbReference type="Proteomes" id="UP000319941"/>
    </source>
</evidence>
<keyword evidence="6 8" id="KW-0472">Membrane</keyword>
<evidence type="ECO:0000256" key="5">
    <source>
        <dbReference type="ARBA" id="ARBA00022989"/>
    </source>
</evidence>
<accession>A0A558HXE2</accession>
<dbReference type="GO" id="GO:0005886">
    <property type="term" value="C:plasma membrane"/>
    <property type="evidence" value="ECO:0007669"/>
    <property type="project" value="UniProtKB-SubCell"/>
</dbReference>
<comment type="subcellular location">
    <subcellularLocation>
        <location evidence="1">Cell membrane</location>
        <topology evidence="1">Single-pass membrane protein</topology>
    </subcellularLocation>
    <subcellularLocation>
        <location evidence="7">Cell membrane</location>
        <topology evidence="7">Single-pass type II membrane protein</topology>
    </subcellularLocation>
</comment>
<evidence type="ECO:0000313" key="9">
    <source>
        <dbReference type="EMBL" id="TVU73768.1"/>
    </source>
</evidence>
<name>A0A558HXE2_9GAMM</name>
<evidence type="ECO:0000256" key="1">
    <source>
        <dbReference type="ARBA" id="ARBA00004162"/>
    </source>
</evidence>
<dbReference type="OrthoDB" id="9793581at2"/>
<comment type="similarity">
    <text evidence="2 7">Belongs to the ExbD/TolR family.</text>
</comment>
<proteinExistence type="inferred from homology"/>
<dbReference type="EMBL" id="VNFH01000001">
    <property type="protein sequence ID" value="TVU73768.1"/>
    <property type="molecule type" value="Genomic_DNA"/>
</dbReference>
<dbReference type="AlphaFoldDB" id="A0A558HXE2"/>
<organism evidence="9 10">
    <name type="scientific">Cobetia crustatorum</name>
    <dbReference type="NCBI Taxonomy" id="553385"/>
    <lineage>
        <taxon>Bacteria</taxon>
        <taxon>Pseudomonadati</taxon>
        <taxon>Pseudomonadota</taxon>
        <taxon>Gammaproteobacteria</taxon>
        <taxon>Oceanospirillales</taxon>
        <taxon>Halomonadaceae</taxon>
        <taxon>Cobetia</taxon>
    </lineage>
</organism>
<feature type="transmembrane region" description="Helical" evidence="8">
    <location>
        <begin position="12"/>
        <end position="31"/>
    </location>
</feature>
<keyword evidence="3" id="KW-1003">Cell membrane</keyword>
<keyword evidence="4 7" id="KW-0812">Transmembrane</keyword>
<dbReference type="RefSeq" id="WP_024950619.1">
    <property type="nucleotide sequence ID" value="NZ_CAWOWR010000001.1"/>
</dbReference>
<gene>
    <name evidence="9" type="ORF">FQP86_01465</name>
</gene>
<dbReference type="PANTHER" id="PTHR30558:SF3">
    <property type="entry name" value="BIOPOLYMER TRANSPORT PROTEIN EXBD-RELATED"/>
    <property type="match status" value="1"/>
</dbReference>
<dbReference type="Proteomes" id="UP000319941">
    <property type="component" value="Unassembled WGS sequence"/>
</dbReference>
<keyword evidence="10" id="KW-1185">Reference proteome</keyword>